<dbReference type="AlphaFoldDB" id="A0A5R9FCU1"/>
<gene>
    <name evidence="2" type="ORF">FCL54_09980</name>
</gene>
<evidence type="ECO:0000313" key="2">
    <source>
        <dbReference type="EMBL" id="TLS37465.1"/>
    </source>
</evidence>
<reference evidence="2 3" key="1">
    <citation type="submission" date="2019-04" db="EMBL/GenBank/DDBJ databases">
        <title>Bacillus caeni sp. nov., a bacterium isolated from mangrove sediment.</title>
        <authorList>
            <person name="Huang H."/>
            <person name="Mo K."/>
            <person name="Hu Y."/>
        </authorList>
    </citation>
    <scope>NUCLEOTIDE SEQUENCE [LARGE SCALE GENOMIC DNA]</scope>
    <source>
        <strain evidence="2 3">HB172195</strain>
    </source>
</reference>
<protein>
    <submittedName>
        <fullName evidence="2">DUF1792 domain-containing protein</fullName>
    </submittedName>
</protein>
<dbReference type="OrthoDB" id="2814381at2"/>
<accession>A0A5R9FCU1</accession>
<feature type="domain" description="GT-D fold-like" evidence="1">
    <location>
        <begin position="14"/>
        <end position="223"/>
    </location>
</feature>
<dbReference type="RefSeq" id="WP_138125920.1">
    <property type="nucleotide sequence ID" value="NZ_SWLG01000006.1"/>
</dbReference>
<dbReference type="InterPro" id="IPR055171">
    <property type="entry name" value="GT-D-like"/>
</dbReference>
<dbReference type="Pfam" id="PF22882">
    <property type="entry name" value="GT-D-like"/>
    <property type="match status" value="1"/>
</dbReference>
<dbReference type="NCBIfam" id="NF040628">
    <property type="entry name" value="GT-D_rel"/>
    <property type="match status" value="1"/>
</dbReference>
<organism evidence="2 3">
    <name type="scientific">Exobacillus caeni</name>
    <dbReference type="NCBI Taxonomy" id="2574798"/>
    <lineage>
        <taxon>Bacteria</taxon>
        <taxon>Bacillati</taxon>
        <taxon>Bacillota</taxon>
        <taxon>Bacilli</taxon>
        <taxon>Bacillales</taxon>
        <taxon>Guptibacillaceae</taxon>
        <taxon>Exobacillus</taxon>
    </lineage>
</organism>
<evidence type="ECO:0000259" key="1">
    <source>
        <dbReference type="Pfam" id="PF22882"/>
    </source>
</evidence>
<dbReference type="InterPro" id="IPR049785">
    <property type="entry name" value="GT-D-like_firm"/>
</dbReference>
<dbReference type="Proteomes" id="UP000308230">
    <property type="component" value="Unassembled WGS sequence"/>
</dbReference>
<proteinExistence type="predicted"/>
<keyword evidence="3" id="KW-1185">Reference proteome</keyword>
<dbReference type="EMBL" id="SWLG01000006">
    <property type="protein sequence ID" value="TLS37465.1"/>
    <property type="molecule type" value="Genomic_DNA"/>
</dbReference>
<evidence type="ECO:0000313" key="3">
    <source>
        <dbReference type="Proteomes" id="UP000308230"/>
    </source>
</evidence>
<sequence length="245" mass="28029">MLPWDTEYENRFLETPEVLKLIDKAIEQKKGISLARFGIGEITYLSYETSPILVENFQRYEQYAGVTLSKEEVRARLNGALKATSLAGLISQKKLPFWAERTKQVLMGLSFSPEKVCSAWVMHDLVRRENLWSWLEGKKVVLVGRRSLEAVPVFQENGIEIIKAMNLEGFHEIDNVKSKMHHMEEEWDVVLISAGIPATVLAPEVAKLTGKVAIDFGHALDMLLDGNDYKHSKLVERWMDERNEK</sequence>
<name>A0A5R9FCU1_9BACL</name>
<comment type="caution">
    <text evidence="2">The sequence shown here is derived from an EMBL/GenBank/DDBJ whole genome shotgun (WGS) entry which is preliminary data.</text>
</comment>